<reference evidence="1" key="1">
    <citation type="journal article" date="2020" name="Nature">
        <title>Giant virus diversity and host interactions through global metagenomics.</title>
        <authorList>
            <person name="Schulz F."/>
            <person name="Roux S."/>
            <person name="Paez-Espino D."/>
            <person name="Jungbluth S."/>
            <person name="Walsh D.A."/>
            <person name="Denef V.J."/>
            <person name="McMahon K.D."/>
            <person name="Konstantinidis K.T."/>
            <person name="Eloe-Fadrosh E.A."/>
            <person name="Kyrpides N.C."/>
            <person name="Woyke T."/>
        </authorList>
    </citation>
    <scope>NUCLEOTIDE SEQUENCE</scope>
    <source>
        <strain evidence="1">GVMAG-M-3300000115-19</strain>
    </source>
</reference>
<accession>A0A6C0EHR2</accession>
<protein>
    <submittedName>
        <fullName evidence="1">Uncharacterized protein</fullName>
    </submittedName>
</protein>
<organism evidence="1">
    <name type="scientific">viral metagenome</name>
    <dbReference type="NCBI Taxonomy" id="1070528"/>
    <lineage>
        <taxon>unclassified sequences</taxon>
        <taxon>metagenomes</taxon>
        <taxon>organismal metagenomes</taxon>
    </lineage>
</organism>
<proteinExistence type="predicted"/>
<name>A0A6C0EHR2_9ZZZZ</name>
<evidence type="ECO:0000313" key="1">
    <source>
        <dbReference type="EMBL" id="QHT27920.1"/>
    </source>
</evidence>
<sequence length="140" mass="16617">MELELEELVNNIFNRQPQPKKSFQLQFIENLSVKEVFEFLITFFTEGAKYKYGTENSDGKTTVDLSKWTQKELKIMEEHFASVFFKLNVEIYETSKSKHINFNLMSYRKQVIGKNTPLNTLKFPLYTQNTIYVISFDYLV</sequence>
<dbReference type="AlphaFoldDB" id="A0A6C0EHR2"/>
<dbReference type="EMBL" id="MN738845">
    <property type="protein sequence ID" value="QHT27920.1"/>
    <property type="molecule type" value="Genomic_DNA"/>
</dbReference>